<dbReference type="KEGG" id="snep:Enr13x_62600"/>
<reference evidence="2 3" key="1">
    <citation type="submission" date="2019-03" db="EMBL/GenBank/DDBJ databases">
        <title>Deep-cultivation of Planctomycetes and their phenomic and genomic characterization uncovers novel biology.</title>
        <authorList>
            <person name="Wiegand S."/>
            <person name="Jogler M."/>
            <person name="Boedeker C."/>
            <person name="Pinto D."/>
            <person name="Vollmers J."/>
            <person name="Rivas-Marin E."/>
            <person name="Kohn T."/>
            <person name="Peeters S.H."/>
            <person name="Heuer A."/>
            <person name="Rast P."/>
            <person name="Oberbeckmann S."/>
            <person name="Bunk B."/>
            <person name="Jeske O."/>
            <person name="Meyerdierks A."/>
            <person name="Storesund J.E."/>
            <person name="Kallscheuer N."/>
            <person name="Luecker S."/>
            <person name="Lage O.M."/>
            <person name="Pohl T."/>
            <person name="Merkel B.J."/>
            <person name="Hornburger P."/>
            <person name="Mueller R.-W."/>
            <person name="Bruemmer F."/>
            <person name="Labrenz M."/>
            <person name="Spormann A.M."/>
            <person name="Op den Camp H."/>
            <person name="Overmann J."/>
            <person name="Amann R."/>
            <person name="Jetten M.S.M."/>
            <person name="Mascher T."/>
            <person name="Medema M.H."/>
            <person name="Devos D.P."/>
            <person name="Kaster A.-K."/>
            <person name="Ovreas L."/>
            <person name="Rohde M."/>
            <person name="Galperin M.Y."/>
            <person name="Jogler C."/>
        </authorList>
    </citation>
    <scope>NUCLEOTIDE SEQUENCE [LARGE SCALE GENOMIC DNA]</scope>
    <source>
        <strain evidence="2 3">Enr13</strain>
    </source>
</reference>
<dbReference type="InterPro" id="IPR025388">
    <property type="entry name" value="Alginate_export_dom"/>
</dbReference>
<evidence type="ECO:0000313" key="3">
    <source>
        <dbReference type="Proteomes" id="UP000319004"/>
    </source>
</evidence>
<dbReference type="InterPro" id="IPR053728">
    <property type="entry name" value="Alginate_Permeability_Chnl"/>
</dbReference>
<feature type="domain" description="Alginate export" evidence="1">
    <location>
        <begin position="213"/>
        <end position="594"/>
    </location>
</feature>
<dbReference type="EMBL" id="CP037423">
    <property type="protein sequence ID" value="QDV46351.1"/>
    <property type="molecule type" value="Genomic_DNA"/>
</dbReference>
<name>A0A518HZS1_9BACT</name>
<accession>A0A518HZS1</accession>
<keyword evidence="3" id="KW-1185">Reference proteome</keyword>
<sequence length="611" mass="66981">MFTGMMGRDVRQAVAHWLESLGELAIPLVVTSSVTNRSVRKESYVMPPHQNTRRRTLALALLAGLTAAPSALAETPHGLVETVVLDATDTPQGNVQLVADTQYGNVPYIAFQEEPAPLEDAPQADPPQPVPMDEPAPAATVDAASMAAPVVTSCNCCTTPCCTKAKKAAATAAMKSAYAGVFYANNFSYLNDPCYDGPSFFGDSLKGMLGGKLDIGGEARMRYHNENNFRGLGLTGVDDSFFLTRYRMFANLRINEYFRAYGEYLYADSGGETFNNRPIEENRGEIQNLFLDTKLTDSLNLRLGRQELLFGDQRLISPLDWANTRRSFQGVRGTYKGDAWTVDGFFVNPLNRNAANESKIDDANEDVDFYGVYASNSGTALGTVDAYYLGLNNQVLDFDYHTLGSRVAGSSDAGVLYAMEGGVQFGSNSPGYGDHSAGFFTGGLGKQLSICTGCGEWKPTVWFWYDWASGGDDVPAARGDDSFDHLFPLAHKYLGLMDLFGRRNINDVNAQFITPILGDKVKLLVWYHHFFLDQATTPYGVTMAPFNPANAAGDKELGQEIDLVLTCGINPRTNVQIGYSHFRAGDYYDTTAGVPTNADADFFWTQFQWRF</sequence>
<gene>
    <name evidence="2" type="ORF">Enr13x_62600</name>
</gene>
<dbReference type="Proteomes" id="UP000319004">
    <property type="component" value="Chromosome"/>
</dbReference>
<proteinExistence type="predicted"/>
<dbReference type="AlphaFoldDB" id="A0A518HZS1"/>
<protein>
    <recommendedName>
        <fullName evidence="1">Alginate export domain-containing protein</fullName>
    </recommendedName>
</protein>
<dbReference type="Pfam" id="PF13372">
    <property type="entry name" value="Alginate_exp"/>
    <property type="match status" value="1"/>
</dbReference>
<dbReference type="Gene3D" id="2.40.160.100">
    <property type="match status" value="1"/>
</dbReference>
<organism evidence="2 3">
    <name type="scientific">Stieleria neptunia</name>
    <dbReference type="NCBI Taxonomy" id="2527979"/>
    <lineage>
        <taxon>Bacteria</taxon>
        <taxon>Pseudomonadati</taxon>
        <taxon>Planctomycetota</taxon>
        <taxon>Planctomycetia</taxon>
        <taxon>Pirellulales</taxon>
        <taxon>Pirellulaceae</taxon>
        <taxon>Stieleria</taxon>
    </lineage>
</organism>
<evidence type="ECO:0000313" key="2">
    <source>
        <dbReference type="EMBL" id="QDV46351.1"/>
    </source>
</evidence>
<evidence type="ECO:0000259" key="1">
    <source>
        <dbReference type="Pfam" id="PF13372"/>
    </source>
</evidence>